<organism evidence="1 2">
    <name type="scientific">Tanacetum coccineum</name>
    <dbReference type="NCBI Taxonomy" id="301880"/>
    <lineage>
        <taxon>Eukaryota</taxon>
        <taxon>Viridiplantae</taxon>
        <taxon>Streptophyta</taxon>
        <taxon>Embryophyta</taxon>
        <taxon>Tracheophyta</taxon>
        <taxon>Spermatophyta</taxon>
        <taxon>Magnoliopsida</taxon>
        <taxon>eudicotyledons</taxon>
        <taxon>Gunneridae</taxon>
        <taxon>Pentapetalae</taxon>
        <taxon>asterids</taxon>
        <taxon>campanulids</taxon>
        <taxon>Asterales</taxon>
        <taxon>Asteraceae</taxon>
        <taxon>Asteroideae</taxon>
        <taxon>Anthemideae</taxon>
        <taxon>Anthemidinae</taxon>
        <taxon>Tanacetum</taxon>
    </lineage>
</organism>
<keyword evidence="2" id="KW-1185">Reference proteome</keyword>
<accession>A0ABQ5F6F6</accession>
<reference evidence="1" key="1">
    <citation type="journal article" date="2022" name="Int. J. Mol. Sci.">
        <title>Draft Genome of Tanacetum Coccineum: Genomic Comparison of Closely Related Tanacetum-Family Plants.</title>
        <authorList>
            <person name="Yamashiro T."/>
            <person name="Shiraishi A."/>
            <person name="Nakayama K."/>
            <person name="Satake H."/>
        </authorList>
    </citation>
    <scope>NUCLEOTIDE SEQUENCE</scope>
</reference>
<reference evidence="1" key="2">
    <citation type="submission" date="2022-01" db="EMBL/GenBank/DDBJ databases">
        <authorList>
            <person name="Yamashiro T."/>
            <person name="Shiraishi A."/>
            <person name="Satake H."/>
            <person name="Nakayama K."/>
        </authorList>
    </citation>
    <scope>NUCLEOTIDE SEQUENCE</scope>
</reference>
<gene>
    <name evidence="1" type="ORF">Tco_1002177</name>
</gene>
<evidence type="ECO:0000313" key="2">
    <source>
        <dbReference type="Proteomes" id="UP001151760"/>
    </source>
</evidence>
<sequence length="126" mass="14068">MECLVTRLDMVLELWKFMAMVVVHGGESGGDLVCAALSASTAYFWSSSAVGILYGCRPADVHQDGLCPPNKRYALMDANKKVDLENPKSKGVVGMKIPDWMITDEMKLTKNYQLYDEVFRLDVPMT</sequence>
<evidence type="ECO:0000313" key="1">
    <source>
        <dbReference type="EMBL" id="GJT58644.1"/>
    </source>
</evidence>
<dbReference type="Proteomes" id="UP001151760">
    <property type="component" value="Unassembled WGS sequence"/>
</dbReference>
<comment type="caution">
    <text evidence="1">The sequence shown here is derived from an EMBL/GenBank/DDBJ whole genome shotgun (WGS) entry which is preliminary data.</text>
</comment>
<proteinExistence type="predicted"/>
<name>A0ABQ5F6F6_9ASTR</name>
<dbReference type="EMBL" id="BQNB010017037">
    <property type="protein sequence ID" value="GJT58644.1"/>
    <property type="molecule type" value="Genomic_DNA"/>
</dbReference>
<protein>
    <submittedName>
        <fullName evidence="1">Uncharacterized protein</fullName>
    </submittedName>
</protein>